<dbReference type="InterPro" id="IPR023393">
    <property type="entry name" value="START-like_dom_sf"/>
</dbReference>
<dbReference type="AlphaFoldDB" id="A0A9W7L679"/>
<dbReference type="EMBL" id="BRXZ01007706">
    <property type="protein sequence ID" value="GMI32569.1"/>
    <property type="molecule type" value="Genomic_DNA"/>
</dbReference>
<reference evidence="1" key="1">
    <citation type="submission" date="2022-07" db="EMBL/GenBank/DDBJ databases">
        <title>Genome analysis of Parmales, a sister group of diatoms, reveals the evolutionary specialization of diatoms from phago-mixotrophs to photoautotrophs.</title>
        <authorList>
            <person name="Ban H."/>
            <person name="Sato S."/>
            <person name="Yoshikawa S."/>
            <person name="Kazumasa Y."/>
            <person name="Nakamura Y."/>
            <person name="Ichinomiya M."/>
            <person name="Saitoh K."/>
            <person name="Sato N."/>
            <person name="Blanc-Mathieu R."/>
            <person name="Endo H."/>
            <person name="Kuwata A."/>
            <person name="Ogata H."/>
        </authorList>
    </citation>
    <scope>NUCLEOTIDE SEQUENCE</scope>
</reference>
<dbReference type="Proteomes" id="UP001165082">
    <property type="component" value="Unassembled WGS sequence"/>
</dbReference>
<name>A0A9W7L679_9STRA</name>
<sequence length="164" mass="17937">MMTPLRPTLTSTVRTRCKPSTIWGVYESLKWESFNATVTSVKPNTSGSNTSGSTKLSIGMPIDISTSKPSFSGSTFLESCFKDQQSNGAITYTLNLNPLASMTQTYKIETIKGGETEVTHGVRYDGMLKKMYEGSVAESELRESVENIIRQAEELEKANLGTSS</sequence>
<keyword evidence="2" id="KW-1185">Reference proteome</keyword>
<accession>A0A9W7L679</accession>
<evidence type="ECO:0000313" key="2">
    <source>
        <dbReference type="Proteomes" id="UP001165082"/>
    </source>
</evidence>
<dbReference type="SUPFAM" id="SSF55961">
    <property type="entry name" value="Bet v1-like"/>
    <property type="match status" value="1"/>
</dbReference>
<evidence type="ECO:0000313" key="1">
    <source>
        <dbReference type="EMBL" id="GMI32569.1"/>
    </source>
</evidence>
<dbReference type="Gene3D" id="3.30.530.20">
    <property type="match status" value="1"/>
</dbReference>
<gene>
    <name evidence="1" type="ORF">TrRE_jg7779</name>
</gene>
<proteinExistence type="predicted"/>
<dbReference type="OrthoDB" id="10351404at2759"/>
<organism evidence="1 2">
    <name type="scientific">Triparma retinervis</name>
    <dbReference type="NCBI Taxonomy" id="2557542"/>
    <lineage>
        <taxon>Eukaryota</taxon>
        <taxon>Sar</taxon>
        <taxon>Stramenopiles</taxon>
        <taxon>Ochrophyta</taxon>
        <taxon>Bolidophyceae</taxon>
        <taxon>Parmales</taxon>
        <taxon>Triparmaceae</taxon>
        <taxon>Triparma</taxon>
    </lineage>
</organism>
<protein>
    <submittedName>
        <fullName evidence="1">Uncharacterized protein</fullName>
    </submittedName>
</protein>
<comment type="caution">
    <text evidence="1">The sequence shown here is derived from an EMBL/GenBank/DDBJ whole genome shotgun (WGS) entry which is preliminary data.</text>
</comment>